<feature type="transmembrane region" description="Helical" evidence="8">
    <location>
        <begin position="71"/>
        <end position="92"/>
    </location>
</feature>
<dbReference type="AlphaFoldDB" id="A0AAD6F0A0"/>
<sequence length="506" mass="55384">MITLQDLYTVLCATTPLYFAMLAAYFSVKKWKLFTPVQCTGISRFVSAFAVPVLSFHFISQNNPFLMDCRFILADTVSKVFVMFMLSVFGSLYQGSGTTKLDWIITLFSVATLPNTLIMGIPLLQAMYGDFTEGLMVQLVVLQCIVWYTLLLFLFEYRAATLLIREQFPGATAAHITTIHVDNDIISLDGCNPIYAESETDLNGRVHVRIRKSTSTSARSPGLTSSSLGMTPRLSNISGAEIYSIQPTPRASNFAEGDISGMVWGRSDGVGQVVLVGPPSPAVAAGVKVVWETCESDREGQGGKDVGGDKELSFRSTSRFIKDKVYEEENKEERGVQEMPRALVMLRLILVVVGRKLSRNPNTYSSIIGLLWSLISFRWEISMPDIMKNSVKIIADAGLGMAMFSLGLFMGLQPRLIACGTKMAVMTMGIKFIGGPLIMAGASIATGLRGVKLYTAIVQAALPQGIVPFVFAREYDLHPDILSTGVIFGMLVSLPVTLLYYVLLGL</sequence>
<comment type="function">
    <text evidence="8">May act as a component of the auxin efflux carrier.</text>
</comment>
<evidence type="ECO:0000256" key="5">
    <source>
        <dbReference type="ARBA" id="ARBA00022989"/>
    </source>
</evidence>
<feature type="transmembrane region" description="Helical" evidence="8">
    <location>
        <begin position="6"/>
        <end position="28"/>
    </location>
</feature>
<dbReference type="Pfam" id="PF03547">
    <property type="entry name" value="Mem_trans"/>
    <property type="match status" value="1"/>
</dbReference>
<evidence type="ECO:0000256" key="6">
    <source>
        <dbReference type="ARBA" id="ARBA00023136"/>
    </source>
</evidence>
<keyword evidence="5 8" id="KW-1133">Transmembrane helix</keyword>
<evidence type="ECO:0000256" key="8">
    <source>
        <dbReference type="RuleBase" id="RU362108"/>
    </source>
</evidence>
<feature type="transmembrane region" description="Helical" evidence="8">
    <location>
        <begin position="484"/>
        <end position="504"/>
    </location>
</feature>
<organism evidence="9 10">
    <name type="scientific">Rhynchospora tenuis</name>
    <dbReference type="NCBI Taxonomy" id="198213"/>
    <lineage>
        <taxon>Eukaryota</taxon>
        <taxon>Viridiplantae</taxon>
        <taxon>Streptophyta</taxon>
        <taxon>Embryophyta</taxon>
        <taxon>Tracheophyta</taxon>
        <taxon>Spermatophyta</taxon>
        <taxon>Magnoliopsida</taxon>
        <taxon>Liliopsida</taxon>
        <taxon>Poales</taxon>
        <taxon>Cyperaceae</taxon>
        <taxon>Cyperoideae</taxon>
        <taxon>Rhynchosporeae</taxon>
        <taxon>Rhynchospora</taxon>
    </lineage>
</organism>
<dbReference type="InterPro" id="IPR004776">
    <property type="entry name" value="Mem_transp_PIN-like"/>
</dbReference>
<feature type="transmembrane region" description="Helical" evidence="8">
    <location>
        <begin position="135"/>
        <end position="155"/>
    </location>
</feature>
<dbReference type="PANTHER" id="PTHR31752">
    <property type="entry name" value="AUXIN EFFLUX CARRIER COMPONENT 1B-RELATED"/>
    <property type="match status" value="1"/>
</dbReference>
<dbReference type="InterPro" id="IPR014024">
    <property type="entry name" value="Auxin_eff_plant"/>
</dbReference>
<dbReference type="GO" id="GO:0010329">
    <property type="term" value="F:auxin efflux transmembrane transporter activity"/>
    <property type="evidence" value="ECO:0007669"/>
    <property type="project" value="TreeGrafter"/>
</dbReference>
<accession>A0AAD6F0A0</accession>
<comment type="caution">
    <text evidence="8">Lacks conserved residue(s) required for the propagation of feature annotation.</text>
</comment>
<dbReference type="GO" id="GO:0005886">
    <property type="term" value="C:plasma membrane"/>
    <property type="evidence" value="ECO:0007669"/>
    <property type="project" value="TreeGrafter"/>
</dbReference>
<comment type="caution">
    <text evidence="9">The sequence shown here is derived from an EMBL/GenBank/DDBJ whole genome shotgun (WGS) entry which is preliminary data.</text>
</comment>
<dbReference type="GO" id="GO:0009926">
    <property type="term" value="P:auxin polar transport"/>
    <property type="evidence" value="ECO:0007669"/>
    <property type="project" value="TreeGrafter"/>
</dbReference>
<name>A0AAD6F0A0_9POAL</name>
<evidence type="ECO:0000256" key="2">
    <source>
        <dbReference type="ARBA" id="ARBA00009177"/>
    </source>
</evidence>
<keyword evidence="7 8" id="KW-0927">Auxin signaling pathway</keyword>
<feature type="transmembrane region" description="Helical" evidence="8">
    <location>
        <begin position="104"/>
        <end position="123"/>
    </location>
</feature>
<evidence type="ECO:0000256" key="3">
    <source>
        <dbReference type="ARBA" id="ARBA00022448"/>
    </source>
</evidence>
<comment type="similarity">
    <text evidence="2 8">Belongs to the auxin efflux carrier (TC 2.A.69.1) family.</text>
</comment>
<keyword evidence="6 8" id="KW-0472">Membrane</keyword>
<keyword evidence="10" id="KW-1185">Reference proteome</keyword>
<evidence type="ECO:0000256" key="1">
    <source>
        <dbReference type="ARBA" id="ARBA00004141"/>
    </source>
</evidence>
<dbReference type="InterPro" id="IPR051107">
    <property type="entry name" value="Auxin_Efflux_Carrier"/>
</dbReference>
<proteinExistence type="inferred from homology"/>
<protein>
    <recommendedName>
        <fullName evidence="8">Auxin efflux carrier component</fullName>
    </recommendedName>
</protein>
<dbReference type="GO" id="GO:0009734">
    <property type="term" value="P:auxin-activated signaling pathway"/>
    <property type="evidence" value="ECO:0007669"/>
    <property type="project" value="UniProtKB-UniRule"/>
</dbReference>
<feature type="transmembrane region" description="Helical" evidence="8">
    <location>
        <begin position="393"/>
        <end position="412"/>
    </location>
</feature>
<keyword evidence="4 8" id="KW-0812">Transmembrane</keyword>
<dbReference type="GO" id="GO:0005783">
    <property type="term" value="C:endoplasmic reticulum"/>
    <property type="evidence" value="ECO:0007669"/>
    <property type="project" value="TreeGrafter"/>
</dbReference>
<dbReference type="PANTHER" id="PTHR31752:SF56">
    <property type="entry name" value="AUXIN EFFLUX CARRIER COMPONENT 6"/>
    <property type="match status" value="1"/>
</dbReference>
<dbReference type="NCBIfam" id="TIGR00946">
    <property type="entry name" value="2a69"/>
    <property type="match status" value="1"/>
</dbReference>
<comment type="subcellular location">
    <subcellularLocation>
        <location evidence="1 8">Membrane</location>
        <topology evidence="1 8">Multi-pass membrane protein</topology>
    </subcellularLocation>
</comment>
<evidence type="ECO:0000313" key="10">
    <source>
        <dbReference type="Proteomes" id="UP001210211"/>
    </source>
</evidence>
<feature type="transmembrane region" description="Helical" evidence="8">
    <location>
        <begin position="453"/>
        <end position="472"/>
    </location>
</feature>
<feature type="transmembrane region" description="Helical" evidence="8">
    <location>
        <begin position="424"/>
        <end position="446"/>
    </location>
</feature>
<reference evidence="9 10" key="1">
    <citation type="journal article" date="2022" name="Cell">
        <title>Repeat-based holocentromeres influence genome architecture and karyotype evolution.</title>
        <authorList>
            <person name="Hofstatter P.G."/>
            <person name="Thangavel G."/>
            <person name="Lux T."/>
            <person name="Neumann P."/>
            <person name="Vondrak T."/>
            <person name="Novak P."/>
            <person name="Zhang M."/>
            <person name="Costa L."/>
            <person name="Castellani M."/>
            <person name="Scott A."/>
            <person name="Toegelov H."/>
            <person name="Fuchs J."/>
            <person name="Mata-Sucre Y."/>
            <person name="Dias Y."/>
            <person name="Vanzela A.L.L."/>
            <person name="Huettel B."/>
            <person name="Almeida C.C.S."/>
            <person name="Simkova H."/>
            <person name="Souza G."/>
            <person name="Pedrosa-Harand A."/>
            <person name="Macas J."/>
            <person name="Mayer K.F.X."/>
            <person name="Houben A."/>
            <person name="Marques A."/>
        </authorList>
    </citation>
    <scope>NUCLEOTIDE SEQUENCE [LARGE SCALE GENOMIC DNA]</scope>
    <source>
        <strain evidence="9">RhyTen1mFocal</strain>
    </source>
</reference>
<gene>
    <name evidence="9" type="ORF">LUZ61_011476</name>
</gene>
<dbReference type="EMBL" id="JAMRDG010000001">
    <property type="protein sequence ID" value="KAJ3707771.1"/>
    <property type="molecule type" value="Genomic_DNA"/>
</dbReference>
<evidence type="ECO:0000313" key="9">
    <source>
        <dbReference type="EMBL" id="KAJ3707771.1"/>
    </source>
</evidence>
<keyword evidence="3 8" id="KW-0813">Transport</keyword>
<evidence type="ECO:0000256" key="7">
    <source>
        <dbReference type="ARBA" id="ARBA00023294"/>
    </source>
</evidence>
<dbReference type="Proteomes" id="UP001210211">
    <property type="component" value="Unassembled WGS sequence"/>
</dbReference>
<evidence type="ECO:0000256" key="4">
    <source>
        <dbReference type="ARBA" id="ARBA00022692"/>
    </source>
</evidence>